<evidence type="ECO:0000313" key="1">
    <source>
        <dbReference type="EMBL" id="KAH7927562.1"/>
    </source>
</evidence>
<dbReference type="Proteomes" id="UP000790709">
    <property type="component" value="Unassembled WGS sequence"/>
</dbReference>
<gene>
    <name evidence="1" type="ORF">BV22DRAFT_1006674</name>
</gene>
<organism evidence="1 2">
    <name type="scientific">Leucogyrophana mollusca</name>
    <dbReference type="NCBI Taxonomy" id="85980"/>
    <lineage>
        <taxon>Eukaryota</taxon>
        <taxon>Fungi</taxon>
        <taxon>Dikarya</taxon>
        <taxon>Basidiomycota</taxon>
        <taxon>Agaricomycotina</taxon>
        <taxon>Agaricomycetes</taxon>
        <taxon>Agaricomycetidae</taxon>
        <taxon>Boletales</taxon>
        <taxon>Boletales incertae sedis</taxon>
        <taxon>Leucogyrophana</taxon>
    </lineage>
</organism>
<accession>A0ACB8BQ35</accession>
<reference evidence="1" key="1">
    <citation type="journal article" date="2021" name="New Phytol.">
        <title>Evolutionary innovations through gain and loss of genes in the ectomycorrhizal Boletales.</title>
        <authorList>
            <person name="Wu G."/>
            <person name="Miyauchi S."/>
            <person name="Morin E."/>
            <person name="Kuo A."/>
            <person name="Drula E."/>
            <person name="Varga T."/>
            <person name="Kohler A."/>
            <person name="Feng B."/>
            <person name="Cao Y."/>
            <person name="Lipzen A."/>
            <person name="Daum C."/>
            <person name="Hundley H."/>
            <person name="Pangilinan J."/>
            <person name="Johnson J."/>
            <person name="Barry K."/>
            <person name="LaButti K."/>
            <person name="Ng V."/>
            <person name="Ahrendt S."/>
            <person name="Min B."/>
            <person name="Choi I.G."/>
            <person name="Park H."/>
            <person name="Plett J.M."/>
            <person name="Magnuson J."/>
            <person name="Spatafora J.W."/>
            <person name="Nagy L.G."/>
            <person name="Henrissat B."/>
            <person name="Grigoriev I.V."/>
            <person name="Yang Z.L."/>
            <person name="Xu J."/>
            <person name="Martin F.M."/>
        </authorList>
    </citation>
    <scope>NUCLEOTIDE SEQUENCE</scope>
    <source>
        <strain evidence="1">KUC20120723A-06</strain>
    </source>
</reference>
<keyword evidence="2" id="KW-1185">Reference proteome</keyword>
<comment type="caution">
    <text evidence="1">The sequence shown here is derived from an EMBL/GenBank/DDBJ whole genome shotgun (WGS) entry which is preliminary data.</text>
</comment>
<protein>
    <submittedName>
        <fullName evidence="1">Uncharacterized protein</fullName>
    </submittedName>
</protein>
<name>A0ACB8BQ35_9AGAM</name>
<evidence type="ECO:0000313" key="2">
    <source>
        <dbReference type="Proteomes" id="UP000790709"/>
    </source>
</evidence>
<proteinExistence type="predicted"/>
<sequence>MTAAFSLENIPQEVLEHIALFSATETVTGPPSGLLPLLSCCRSIYRSLSSASNPHLYARIFEHKFDIGAAIRRLGTQITVATVLSAELQKRCIYLKRIRAKLDSSRGHLDSAGSPDILSEVLWLAYLMMLENDGKNERQLREYARMEAWLWEYWFSDNGASLTAQMIRQDSWPPDNEINSLAMWLFWFLLKPDQYKRGDDFGMVTTVLKLTALAANRYEICWPDWAHFVPPPQTSDSTAISHFSEIQRLTPPPLATPAILAYLTFAIQLSIPVRGAAPKFPYSPPTGPSLMQSREWEPDWQRCINLGQSPYGGEFSGAYMPGSIEGVWEGFFTYTEFTAYAALLSGGPPPILHKSLVAQHRQTWKLREYRLVPPSDADSYPDNTRPLSSGDPLRAYFPLGTHIRESSSAIEVREPGRQDALRYLRWAPFDSDEISNREIQRLQDIIILGEVSQFDFFFSNITFQGHSAWGQFNLIGRIRPCDGFISLSKEYLAGDRGKWLYRGFLVGNVNGNLAGRWRDTLSPSHVSGYEGCFVMSRRR</sequence>
<dbReference type="EMBL" id="MU266364">
    <property type="protein sequence ID" value="KAH7927562.1"/>
    <property type="molecule type" value="Genomic_DNA"/>
</dbReference>